<feature type="compositionally biased region" description="Polar residues" evidence="1">
    <location>
        <begin position="91"/>
        <end position="105"/>
    </location>
</feature>
<feature type="region of interest" description="Disordered" evidence="1">
    <location>
        <begin position="221"/>
        <end position="258"/>
    </location>
</feature>
<organism evidence="4 5">
    <name type="scientific">Erinaceus europaeus</name>
    <name type="common">Western European hedgehog</name>
    <dbReference type="NCBI Taxonomy" id="9365"/>
    <lineage>
        <taxon>Eukaryota</taxon>
        <taxon>Metazoa</taxon>
        <taxon>Chordata</taxon>
        <taxon>Craniata</taxon>
        <taxon>Vertebrata</taxon>
        <taxon>Euteleostomi</taxon>
        <taxon>Mammalia</taxon>
        <taxon>Eutheria</taxon>
        <taxon>Laurasiatheria</taxon>
        <taxon>Eulipotyphla</taxon>
        <taxon>Erinaceidae</taxon>
        <taxon>Erinaceinae</taxon>
        <taxon>Erinaceus</taxon>
    </lineage>
</organism>
<accession>A0ABM3X0I7</accession>
<reference evidence="4" key="1">
    <citation type="submission" date="2025-05" db="UniProtKB">
        <authorList>
            <consortium name="RefSeq"/>
        </authorList>
    </citation>
    <scope>NUCLEOTIDE SEQUENCE [LARGE SCALE GENOMIC DNA]</scope>
</reference>
<dbReference type="Pfam" id="PF07010">
    <property type="entry name" value="Endomucin"/>
    <property type="match status" value="1"/>
</dbReference>
<feature type="signal peptide" evidence="3">
    <location>
        <begin position="1"/>
        <end position="24"/>
    </location>
</feature>
<name>A0ABM3X0I7_ERIEU</name>
<feature type="region of interest" description="Disordered" evidence="1">
    <location>
        <begin position="77"/>
        <end position="184"/>
    </location>
</feature>
<evidence type="ECO:0000256" key="2">
    <source>
        <dbReference type="SAM" id="Phobius"/>
    </source>
</evidence>
<gene>
    <name evidence="5" type="primary">EMCN</name>
</gene>
<proteinExistence type="predicted"/>
<feature type="compositionally biased region" description="Low complexity" evidence="1">
    <location>
        <begin position="108"/>
        <end position="146"/>
    </location>
</feature>
<feature type="compositionally biased region" description="Low complexity" evidence="1">
    <location>
        <begin position="77"/>
        <end position="90"/>
    </location>
</feature>
<keyword evidence="4" id="KW-1185">Reference proteome</keyword>
<reference evidence="5" key="2">
    <citation type="submission" date="2025-08" db="UniProtKB">
        <authorList>
            <consortium name="RefSeq"/>
        </authorList>
    </citation>
    <scope>IDENTIFICATION</scope>
</reference>
<dbReference type="PANTHER" id="PTHR15869">
    <property type="entry name" value="ENDOMUCIN-RELATED"/>
    <property type="match status" value="1"/>
</dbReference>
<dbReference type="InterPro" id="IPR010740">
    <property type="entry name" value="Endomucin"/>
</dbReference>
<dbReference type="Proteomes" id="UP001652624">
    <property type="component" value="Chromosome 2"/>
</dbReference>
<feature type="transmembrane region" description="Helical" evidence="2">
    <location>
        <begin position="190"/>
        <end position="212"/>
    </location>
</feature>
<keyword evidence="2" id="KW-0812">Transmembrane</keyword>
<keyword evidence="2" id="KW-0472">Membrane</keyword>
<evidence type="ECO:0000256" key="1">
    <source>
        <dbReference type="SAM" id="MobiDB-lite"/>
    </source>
</evidence>
<feature type="chain" id="PRO_5046025425" evidence="3">
    <location>
        <begin position="25"/>
        <end position="258"/>
    </location>
</feature>
<dbReference type="RefSeq" id="XP_060042336.1">
    <property type="nucleotide sequence ID" value="XM_060186353.1"/>
</dbReference>
<dbReference type="GeneID" id="103125148"/>
<evidence type="ECO:0000313" key="4">
    <source>
        <dbReference type="Proteomes" id="UP001652624"/>
    </source>
</evidence>
<evidence type="ECO:0000313" key="5">
    <source>
        <dbReference type="RefSeq" id="XP_060042336.1"/>
    </source>
</evidence>
<keyword evidence="2" id="KW-1133">Transmembrane helix</keyword>
<protein>
    <submittedName>
        <fullName evidence="5">Endomucin isoform X1</fullName>
    </submittedName>
</protein>
<feature type="compositionally biased region" description="Basic and acidic residues" evidence="1">
    <location>
        <begin position="246"/>
        <end position="258"/>
    </location>
</feature>
<keyword evidence="3" id="KW-0732">Signal</keyword>
<evidence type="ECO:0000256" key="3">
    <source>
        <dbReference type="SAM" id="SignalP"/>
    </source>
</evidence>
<sequence>MPLRPPAPVLLCLLLATLSRRLEADAGHSTPVAATAAKPAIPTASVTAAPNAQSTVTPGAASSGGTLGLLVGTALTASKPSSSPAPTGASRLTTTTAGDATSNGATEPLTTGPTGTTLPTSQPHAAPSHAAQTSQSPSTQKTTLQPPLTPPRGNTLPAFSQRSPANTARSPDSGVSREGHAAASPEYSSVILPVVIALIVITLSVFALVGLYRLCRRTQPGAPENGNDQPPQSDRESVKLLTVKTISHEPGERPKGKN</sequence>
<dbReference type="PANTHER" id="PTHR15869:SF0">
    <property type="entry name" value="ENDOMUCIN"/>
    <property type="match status" value="1"/>
</dbReference>
<feature type="compositionally biased region" description="Polar residues" evidence="1">
    <location>
        <begin position="157"/>
        <end position="170"/>
    </location>
</feature>